<protein>
    <submittedName>
        <fullName evidence="2">Uncharacterized membrane protein</fullName>
    </submittedName>
</protein>
<proteinExistence type="predicted"/>
<feature type="transmembrane region" description="Helical" evidence="1">
    <location>
        <begin position="94"/>
        <end position="113"/>
    </location>
</feature>
<keyword evidence="1" id="KW-1133">Transmembrane helix</keyword>
<dbReference type="PANTHER" id="PTHR36974:SF1">
    <property type="entry name" value="DOXX FAMILY MEMBRANE PROTEIN"/>
    <property type="match status" value="1"/>
</dbReference>
<accession>A0A1M5EHW6</accession>
<name>A0A1M5EHW6_9BACT</name>
<feature type="transmembrane region" description="Helical" evidence="1">
    <location>
        <begin position="40"/>
        <end position="57"/>
    </location>
</feature>
<dbReference type="STRING" id="1302690.BUE76_04140"/>
<evidence type="ECO:0000313" key="2">
    <source>
        <dbReference type="EMBL" id="SHF78641.1"/>
    </source>
</evidence>
<keyword evidence="1" id="KW-0812">Transmembrane</keyword>
<organism evidence="2 3">
    <name type="scientific">Cnuella takakiae</name>
    <dbReference type="NCBI Taxonomy" id="1302690"/>
    <lineage>
        <taxon>Bacteria</taxon>
        <taxon>Pseudomonadati</taxon>
        <taxon>Bacteroidota</taxon>
        <taxon>Chitinophagia</taxon>
        <taxon>Chitinophagales</taxon>
        <taxon>Chitinophagaceae</taxon>
        <taxon>Cnuella</taxon>
    </lineage>
</organism>
<dbReference type="OrthoDB" id="327939at2"/>
<sequence>MPPISLLLMSLLYIAAGIYHFVNPAMYRSIMPPWLPAHHQLVLISGAIEILLGIFLLPLASRHWAAWGVILLLIAVFPANIQMAINYYRQGNPQLWIALLRLPLQAVLIWWAWQYTR</sequence>
<keyword evidence="1" id="KW-0472">Membrane</keyword>
<dbReference type="PANTHER" id="PTHR36974">
    <property type="entry name" value="MEMBRANE PROTEIN-RELATED"/>
    <property type="match status" value="1"/>
</dbReference>
<evidence type="ECO:0000256" key="1">
    <source>
        <dbReference type="SAM" id="Phobius"/>
    </source>
</evidence>
<feature type="transmembrane region" description="Helical" evidence="1">
    <location>
        <begin position="64"/>
        <end position="88"/>
    </location>
</feature>
<dbReference type="AlphaFoldDB" id="A0A1M5EHW6"/>
<dbReference type="RefSeq" id="WP_073044905.1">
    <property type="nucleotide sequence ID" value="NZ_FQUO01000012.1"/>
</dbReference>
<gene>
    <name evidence="2" type="ORF">SAMN05444008_11247</name>
</gene>
<dbReference type="EMBL" id="FQUO01000012">
    <property type="protein sequence ID" value="SHF78641.1"/>
    <property type="molecule type" value="Genomic_DNA"/>
</dbReference>
<evidence type="ECO:0000313" key="3">
    <source>
        <dbReference type="Proteomes" id="UP000184368"/>
    </source>
</evidence>
<dbReference type="Proteomes" id="UP000184368">
    <property type="component" value="Unassembled WGS sequence"/>
</dbReference>
<keyword evidence="3" id="KW-1185">Reference proteome</keyword>
<reference evidence="2 3" key="1">
    <citation type="submission" date="2016-11" db="EMBL/GenBank/DDBJ databases">
        <authorList>
            <person name="Jaros S."/>
            <person name="Januszkiewicz K."/>
            <person name="Wedrychowicz H."/>
        </authorList>
    </citation>
    <scope>NUCLEOTIDE SEQUENCE [LARGE SCALE GENOMIC DNA]</scope>
    <source>
        <strain evidence="2 3">DSM 26897</strain>
    </source>
</reference>